<dbReference type="Proteomes" id="UP000242715">
    <property type="component" value="Unassembled WGS sequence"/>
</dbReference>
<dbReference type="Gene3D" id="3.40.50.300">
    <property type="entry name" value="P-loop containing nucleotide triphosphate hydrolases"/>
    <property type="match status" value="1"/>
</dbReference>
<protein>
    <submittedName>
        <fullName evidence="1">Uncharacterized protein</fullName>
    </submittedName>
</protein>
<dbReference type="OrthoDB" id="1930487at2759"/>
<gene>
    <name evidence="1" type="ORF">TSUD_357140</name>
</gene>
<sequence>MLSHMKVFVVLDDVGNAAQLEYLCEELDDLGPNSRLIITARDRHTLRGRVDVIYEVTKWKFEESLRLFSIGAFKQNHPKDSYNLLSQRAVAYAGGVPLALKVLGDT</sequence>
<dbReference type="GO" id="GO:0006952">
    <property type="term" value="P:defense response"/>
    <property type="evidence" value="ECO:0007669"/>
    <property type="project" value="InterPro"/>
</dbReference>
<dbReference type="SUPFAM" id="SSF52540">
    <property type="entry name" value="P-loop containing nucleoside triphosphate hydrolases"/>
    <property type="match status" value="1"/>
</dbReference>
<dbReference type="PRINTS" id="PR00364">
    <property type="entry name" value="DISEASERSIST"/>
</dbReference>
<dbReference type="PANTHER" id="PTHR11017">
    <property type="entry name" value="LEUCINE-RICH REPEAT-CONTAINING PROTEIN"/>
    <property type="match status" value="1"/>
</dbReference>
<evidence type="ECO:0000313" key="1">
    <source>
        <dbReference type="EMBL" id="GAU33915.1"/>
    </source>
</evidence>
<evidence type="ECO:0000313" key="2">
    <source>
        <dbReference type="Proteomes" id="UP000242715"/>
    </source>
</evidence>
<proteinExistence type="predicted"/>
<keyword evidence="2" id="KW-1185">Reference proteome</keyword>
<dbReference type="InterPro" id="IPR027417">
    <property type="entry name" value="P-loop_NTPase"/>
</dbReference>
<dbReference type="AlphaFoldDB" id="A0A2Z6NDC2"/>
<organism evidence="1 2">
    <name type="scientific">Trifolium subterraneum</name>
    <name type="common">Subterranean clover</name>
    <dbReference type="NCBI Taxonomy" id="3900"/>
    <lineage>
        <taxon>Eukaryota</taxon>
        <taxon>Viridiplantae</taxon>
        <taxon>Streptophyta</taxon>
        <taxon>Embryophyta</taxon>
        <taxon>Tracheophyta</taxon>
        <taxon>Spermatophyta</taxon>
        <taxon>Magnoliopsida</taxon>
        <taxon>eudicotyledons</taxon>
        <taxon>Gunneridae</taxon>
        <taxon>Pentapetalae</taxon>
        <taxon>rosids</taxon>
        <taxon>fabids</taxon>
        <taxon>Fabales</taxon>
        <taxon>Fabaceae</taxon>
        <taxon>Papilionoideae</taxon>
        <taxon>50 kb inversion clade</taxon>
        <taxon>NPAAA clade</taxon>
        <taxon>Hologalegina</taxon>
        <taxon>IRL clade</taxon>
        <taxon>Trifolieae</taxon>
        <taxon>Trifolium</taxon>
    </lineage>
</organism>
<dbReference type="GO" id="GO:0043531">
    <property type="term" value="F:ADP binding"/>
    <property type="evidence" value="ECO:0007669"/>
    <property type="project" value="InterPro"/>
</dbReference>
<dbReference type="InterPro" id="IPR044974">
    <property type="entry name" value="Disease_R_plants"/>
</dbReference>
<accession>A0A2Z6NDC2</accession>
<dbReference type="EMBL" id="DF973540">
    <property type="protein sequence ID" value="GAU33915.1"/>
    <property type="molecule type" value="Genomic_DNA"/>
</dbReference>
<reference evidence="2" key="1">
    <citation type="journal article" date="2017" name="Front. Plant Sci.">
        <title>Climate Clever Clovers: New Paradigm to Reduce the Environmental Footprint of Ruminants by Breeding Low Methanogenic Forages Utilizing Haplotype Variation.</title>
        <authorList>
            <person name="Kaur P."/>
            <person name="Appels R."/>
            <person name="Bayer P.E."/>
            <person name="Keeble-Gagnere G."/>
            <person name="Wang J."/>
            <person name="Hirakawa H."/>
            <person name="Shirasawa K."/>
            <person name="Vercoe P."/>
            <person name="Stefanova K."/>
            <person name="Durmic Z."/>
            <person name="Nichols P."/>
            <person name="Revell C."/>
            <person name="Isobe S.N."/>
            <person name="Edwards D."/>
            <person name="Erskine W."/>
        </authorList>
    </citation>
    <scope>NUCLEOTIDE SEQUENCE [LARGE SCALE GENOMIC DNA]</scope>
    <source>
        <strain evidence="2">cv. Daliak</strain>
    </source>
</reference>
<name>A0A2Z6NDC2_TRISU</name>
<dbReference type="PANTHER" id="PTHR11017:SF562">
    <property type="entry name" value="ADP-RIBOSYL CYCLASE_CYCLIC ADP-RIBOSE HYDROLASE"/>
    <property type="match status" value="1"/>
</dbReference>